<evidence type="ECO:0000313" key="2">
    <source>
        <dbReference type="Proteomes" id="UP000557307"/>
    </source>
</evidence>
<sequence length="108" mass="12019">MKKGPAYITILPGSSAHKLLIQRAVKTKDKAALSALKGRLNLPIHYVQNWFFYCMMGQQGAVVIFSASTRRDMQKHLASTGHKVSSLHPVPAEDPYEDIINSVEKVEI</sequence>
<keyword evidence="2" id="KW-1185">Reference proteome</keyword>
<comment type="caution">
    <text evidence="1">The sequence shown here is derived from an EMBL/GenBank/DDBJ whole genome shotgun (WGS) entry which is preliminary data.</text>
</comment>
<accession>A0A840TPB8</accession>
<proteinExistence type="predicted"/>
<reference evidence="1 2" key="1">
    <citation type="submission" date="2020-08" db="EMBL/GenBank/DDBJ databases">
        <title>Genomic Encyclopedia of Type Strains, Phase IV (KMG-IV): sequencing the most valuable type-strain genomes for metagenomic binning, comparative biology and taxonomic classification.</title>
        <authorList>
            <person name="Goeker M."/>
        </authorList>
    </citation>
    <scope>NUCLEOTIDE SEQUENCE [LARGE SCALE GENOMIC DNA]</scope>
    <source>
        <strain evidence="1 2">DSM 105074</strain>
    </source>
</reference>
<protein>
    <submittedName>
        <fullName evidence="1">Uncharacterized protein</fullName>
    </submittedName>
</protein>
<evidence type="ECO:0000313" key="1">
    <source>
        <dbReference type="EMBL" id="MBB5283587.1"/>
    </source>
</evidence>
<dbReference type="AlphaFoldDB" id="A0A840TPB8"/>
<dbReference type="Proteomes" id="UP000557307">
    <property type="component" value="Unassembled WGS sequence"/>
</dbReference>
<organism evidence="1 2">
    <name type="scientific">Rhabdobacter roseus</name>
    <dbReference type="NCBI Taxonomy" id="1655419"/>
    <lineage>
        <taxon>Bacteria</taxon>
        <taxon>Pseudomonadati</taxon>
        <taxon>Bacteroidota</taxon>
        <taxon>Cytophagia</taxon>
        <taxon>Cytophagales</taxon>
        <taxon>Cytophagaceae</taxon>
        <taxon>Rhabdobacter</taxon>
    </lineage>
</organism>
<dbReference type="RefSeq" id="WP_184173100.1">
    <property type="nucleotide sequence ID" value="NZ_JACHGF010000002.1"/>
</dbReference>
<dbReference type="EMBL" id="JACHGF010000002">
    <property type="protein sequence ID" value="MBB5283587.1"/>
    <property type="molecule type" value="Genomic_DNA"/>
</dbReference>
<name>A0A840TPB8_9BACT</name>
<gene>
    <name evidence="1" type="ORF">HNQ92_001713</name>
</gene>